<keyword evidence="4" id="KW-0862">Zinc</keyword>
<protein>
    <submittedName>
        <fullName evidence="7">M67 family metallopeptidase</fullName>
    </submittedName>
</protein>
<dbReference type="PANTHER" id="PTHR34858">
    <property type="entry name" value="CYSO-CYSTEINE PEPTIDASE"/>
    <property type="match status" value="1"/>
</dbReference>
<dbReference type="Gene3D" id="3.40.140.10">
    <property type="entry name" value="Cytidine Deaminase, domain 2"/>
    <property type="match status" value="1"/>
</dbReference>
<dbReference type="InterPro" id="IPR028090">
    <property type="entry name" value="JAB_dom_prok"/>
</dbReference>
<keyword evidence="8" id="KW-1185">Reference proteome</keyword>
<evidence type="ECO:0000313" key="8">
    <source>
        <dbReference type="Proteomes" id="UP000631034"/>
    </source>
</evidence>
<dbReference type="SUPFAM" id="SSF102712">
    <property type="entry name" value="JAB1/MPN domain"/>
    <property type="match status" value="1"/>
</dbReference>
<dbReference type="InterPro" id="IPR037518">
    <property type="entry name" value="MPN"/>
</dbReference>
<comment type="caution">
    <text evidence="7">The sequence shown here is derived from an EMBL/GenBank/DDBJ whole genome shotgun (WGS) entry which is preliminary data.</text>
</comment>
<accession>A0A8J6YZR8</accession>
<dbReference type="Proteomes" id="UP000631034">
    <property type="component" value="Unassembled WGS sequence"/>
</dbReference>
<dbReference type="GO" id="GO:0006508">
    <property type="term" value="P:proteolysis"/>
    <property type="evidence" value="ECO:0007669"/>
    <property type="project" value="UniProtKB-KW"/>
</dbReference>
<dbReference type="InterPro" id="IPR051929">
    <property type="entry name" value="VirAsm_ModProt"/>
</dbReference>
<dbReference type="Pfam" id="PF14464">
    <property type="entry name" value="Prok-JAB"/>
    <property type="match status" value="1"/>
</dbReference>
<dbReference type="AlphaFoldDB" id="A0A8J6YZR8"/>
<gene>
    <name evidence="7" type="ORF">IHV25_07355</name>
</gene>
<evidence type="ECO:0000256" key="3">
    <source>
        <dbReference type="ARBA" id="ARBA00022801"/>
    </source>
</evidence>
<reference evidence="7" key="1">
    <citation type="submission" date="2020-10" db="EMBL/GenBank/DDBJ databases">
        <title>Genome sequence of the unusual species of purple photosynthetic bacteria, Phaeovibrio sulfidiphilus DSM 23193, type strain.</title>
        <authorList>
            <person name="Kyndt J.A."/>
            <person name="Meyer T.E."/>
        </authorList>
    </citation>
    <scope>NUCLEOTIDE SEQUENCE</scope>
    <source>
        <strain evidence="7">DSM 23193</strain>
    </source>
</reference>
<evidence type="ECO:0000313" key="7">
    <source>
        <dbReference type="EMBL" id="MBE1237463.1"/>
    </source>
</evidence>
<keyword evidence="3" id="KW-0378">Hydrolase</keyword>
<evidence type="ECO:0000256" key="5">
    <source>
        <dbReference type="ARBA" id="ARBA00023049"/>
    </source>
</evidence>
<feature type="domain" description="MPN" evidence="6">
    <location>
        <begin position="3"/>
        <end position="125"/>
    </location>
</feature>
<dbReference type="GO" id="GO:0008270">
    <property type="term" value="F:zinc ion binding"/>
    <property type="evidence" value="ECO:0007669"/>
    <property type="project" value="TreeGrafter"/>
</dbReference>
<dbReference type="PANTHER" id="PTHR34858:SF1">
    <property type="entry name" value="CYSO-CYSTEINE PEPTIDASE"/>
    <property type="match status" value="1"/>
</dbReference>
<dbReference type="GO" id="GO:0008235">
    <property type="term" value="F:metalloexopeptidase activity"/>
    <property type="evidence" value="ECO:0007669"/>
    <property type="project" value="TreeGrafter"/>
</dbReference>
<keyword evidence="1" id="KW-0645">Protease</keyword>
<evidence type="ECO:0000259" key="6">
    <source>
        <dbReference type="PROSITE" id="PS50249"/>
    </source>
</evidence>
<evidence type="ECO:0000256" key="2">
    <source>
        <dbReference type="ARBA" id="ARBA00022723"/>
    </source>
</evidence>
<organism evidence="7 8">
    <name type="scientific">Phaeovibrio sulfidiphilus</name>
    <dbReference type="NCBI Taxonomy" id="1220600"/>
    <lineage>
        <taxon>Bacteria</taxon>
        <taxon>Pseudomonadati</taxon>
        <taxon>Pseudomonadota</taxon>
        <taxon>Alphaproteobacteria</taxon>
        <taxon>Rhodospirillales</taxon>
        <taxon>Rhodospirillaceae</taxon>
        <taxon>Phaeovibrio</taxon>
    </lineage>
</organism>
<keyword evidence="2" id="KW-0479">Metal-binding</keyword>
<evidence type="ECO:0000256" key="1">
    <source>
        <dbReference type="ARBA" id="ARBA00022670"/>
    </source>
</evidence>
<dbReference type="CDD" id="cd08070">
    <property type="entry name" value="MPN_like"/>
    <property type="match status" value="1"/>
</dbReference>
<dbReference type="RefSeq" id="WP_192534475.1">
    <property type="nucleotide sequence ID" value="NZ_JACZHT010000005.1"/>
</dbReference>
<dbReference type="PROSITE" id="PS50249">
    <property type="entry name" value="MPN"/>
    <property type="match status" value="1"/>
</dbReference>
<keyword evidence="5" id="KW-0482">Metalloprotease</keyword>
<proteinExistence type="predicted"/>
<evidence type="ECO:0000256" key="4">
    <source>
        <dbReference type="ARBA" id="ARBA00022833"/>
    </source>
</evidence>
<dbReference type="EMBL" id="JACZHT010000005">
    <property type="protein sequence ID" value="MBE1237463.1"/>
    <property type="molecule type" value="Genomic_DNA"/>
</dbReference>
<name>A0A8J6YZR8_9PROT</name>
<sequence>MSITFRSSVIRTLLADVRARAPQEACGLLGAAGGDVCLVLPLTNALASPDRFRLDPREQFDSARLLRARGLDLVAIYHSHPHTDAVPSLEDRELARGVPHLQMIVSLVDPEPRLRLFEPEYRGERPLVVV</sequence>